<keyword evidence="3" id="KW-0695">RNA-directed DNA polymerase</keyword>
<feature type="region of interest" description="Disordered" evidence="1">
    <location>
        <begin position="506"/>
        <end position="531"/>
    </location>
</feature>
<dbReference type="Pfam" id="PF03732">
    <property type="entry name" value="Retrotrans_gag"/>
    <property type="match status" value="1"/>
</dbReference>
<feature type="compositionally biased region" description="Basic residues" evidence="1">
    <location>
        <begin position="212"/>
        <end position="223"/>
    </location>
</feature>
<name>A0ABQ5F441_9ASTR</name>
<accession>A0ABQ5F441</accession>
<feature type="domain" description="Retrotransposon gag" evidence="2">
    <location>
        <begin position="372"/>
        <end position="445"/>
    </location>
</feature>
<dbReference type="InterPro" id="IPR005162">
    <property type="entry name" value="Retrotrans_gag_dom"/>
</dbReference>
<protein>
    <submittedName>
        <fullName evidence="3">Reverse transcriptase domain-containing protein</fullName>
    </submittedName>
</protein>
<dbReference type="EMBL" id="BQNB010016980">
    <property type="protein sequence ID" value="GJT58007.1"/>
    <property type="molecule type" value="Genomic_DNA"/>
</dbReference>
<keyword evidence="3" id="KW-0808">Transferase</keyword>
<dbReference type="InterPro" id="IPR036396">
    <property type="entry name" value="Cyt_P450_sf"/>
</dbReference>
<dbReference type="PANTHER" id="PTHR33223:SF11">
    <property type="entry name" value="ELEMENT PROTEIN, PUTATIVE-RELATED"/>
    <property type="match status" value="1"/>
</dbReference>
<dbReference type="Proteomes" id="UP001151760">
    <property type="component" value="Unassembled WGS sequence"/>
</dbReference>
<keyword evidence="4" id="KW-1185">Reference proteome</keyword>
<organism evidence="3 4">
    <name type="scientific">Tanacetum coccineum</name>
    <dbReference type="NCBI Taxonomy" id="301880"/>
    <lineage>
        <taxon>Eukaryota</taxon>
        <taxon>Viridiplantae</taxon>
        <taxon>Streptophyta</taxon>
        <taxon>Embryophyta</taxon>
        <taxon>Tracheophyta</taxon>
        <taxon>Spermatophyta</taxon>
        <taxon>Magnoliopsida</taxon>
        <taxon>eudicotyledons</taxon>
        <taxon>Gunneridae</taxon>
        <taxon>Pentapetalae</taxon>
        <taxon>asterids</taxon>
        <taxon>campanulids</taxon>
        <taxon>Asterales</taxon>
        <taxon>Asteraceae</taxon>
        <taxon>Asteroideae</taxon>
        <taxon>Anthemideae</taxon>
        <taxon>Anthemidinae</taxon>
        <taxon>Tanacetum</taxon>
    </lineage>
</organism>
<comment type="caution">
    <text evidence="3">The sequence shown here is derived from an EMBL/GenBank/DDBJ whole genome shotgun (WGS) entry which is preliminary data.</text>
</comment>
<proteinExistence type="predicted"/>
<evidence type="ECO:0000313" key="3">
    <source>
        <dbReference type="EMBL" id="GJT58007.1"/>
    </source>
</evidence>
<feature type="compositionally biased region" description="Basic and acidic residues" evidence="1">
    <location>
        <begin position="269"/>
        <end position="292"/>
    </location>
</feature>
<dbReference type="GO" id="GO:0003964">
    <property type="term" value="F:RNA-directed DNA polymerase activity"/>
    <property type="evidence" value="ECO:0007669"/>
    <property type="project" value="UniProtKB-KW"/>
</dbReference>
<dbReference type="Gene3D" id="1.10.630.10">
    <property type="entry name" value="Cytochrome P450"/>
    <property type="match status" value="1"/>
</dbReference>
<evidence type="ECO:0000259" key="2">
    <source>
        <dbReference type="Pfam" id="PF03732"/>
    </source>
</evidence>
<feature type="region of interest" description="Disordered" evidence="1">
    <location>
        <begin position="609"/>
        <end position="630"/>
    </location>
</feature>
<sequence length="789" mass="91233">MKSSSLTYPIISSISIKSSTIRRATVSTLGNDNTINDLPLHEIPGSYGIPFFQPIKDRLEYFYSGGPDEFFRSRVDKHQSTVFRANMPPGPFIRNDSKVIVLLDAKSFPVLFDVSKVEKKDVFTGTYMPSTDDYLFISTVDLLQDLVTTFISITWISTREEQANPLGLYKYEYEKRKKEKLEEVKARLDFGDARKKSTRAQESANSKSRTVSPRRRRRSRSPRHNPSVFTRLRRERSRSPRHEYKNKERRESTVFKRLGSRGRSTSAHSDSRQESSRYMKNYSKNEDSEGGHWKSKLRRKKSIVEDDDLSQPWVCAETDPFTSRIRHFDFPKTRMPSHVKTYNESEDPEDHLKIFQAAAKTERWAMPTWCHMFNSTLTGNARVWFDDLPPESIDSYNDLREAFLKNYLQQKKCIKDPIVLHNIKQRDGESTEDFIQRYKLESKNVKGAPECMRISGFVHEITNLELIKRFHEKIPKTVDEMMQVATSFLQGQEAASNQERKKVPQAWRHQEGSHRQNFKKGGGFRSQHKMEKRPDRFTLLTKTPKEILALEKGKFKTPPPMTTPVEKRNANKFCEFHGEVGHNTDECNHLRKQIEDMLKAGKLSHIIRELKQNSGKEQPKKKGETSGKEKPQAILMIQSRQNAVRQKITQSFSPDLEISFPSLGNDEGAEGPLIIEAEVGGHQVHRMCIDGGSSFEILYEHCFNRLRPEIRNQMVPATTSLVGFSGEIKWPLGQITLLVKVGDDEHSTSAWMDFMVVRSTSPCRHLHTTKSLEGPGYERYEQYHLQRTE</sequence>
<evidence type="ECO:0000256" key="1">
    <source>
        <dbReference type="SAM" id="MobiDB-lite"/>
    </source>
</evidence>
<reference evidence="3" key="2">
    <citation type="submission" date="2022-01" db="EMBL/GenBank/DDBJ databases">
        <authorList>
            <person name="Yamashiro T."/>
            <person name="Shiraishi A."/>
            <person name="Satake H."/>
            <person name="Nakayama K."/>
        </authorList>
    </citation>
    <scope>NUCLEOTIDE SEQUENCE</scope>
</reference>
<feature type="compositionally biased region" description="Basic and acidic residues" evidence="1">
    <location>
        <begin position="617"/>
        <end position="630"/>
    </location>
</feature>
<feature type="compositionally biased region" description="Basic and acidic residues" evidence="1">
    <location>
        <begin position="237"/>
        <end position="254"/>
    </location>
</feature>
<evidence type="ECO:0000313" key="4">
    <source>
        <dbReference type="Proteomes" id="UP001151760"/>
    </source>
</evidence>
<dbReference type="PANTHER" id="PTHR33223">
    <property type="entry name" value="CCHC-TYPE DOMAIN-CONTAINING PROTEIN"/>
    <property type="match status" value="1"/>
</dbReference>
<reference evidence="3" key="1">
    <citation type="journal article" date="2022" name="Int. J. Mol. Sci.">
        <title>Draft Genome of Tanacetum Coccineum: Genomic Comparison of Closely Related Tanacetum-Family Plants.</title>
        <authorList>
            <person name="Yamashiro T."/>
            <person name="Shiraishi A."/>
            <person name="Nakayama K."/>
            <person name="Satake H."/>
        </authorList>
    </citation>
    <scope>NUCLEOTIDE SEQUENCE</scope>
</reference>
<gene>
    <name evidence="3" type="ORF">Tco_0993061</name>
</gene>
<feature type="region of interest" description="Disordered" evidence="1">
    <location>
        <begin position="192"/>
        <end position="298"/>
    </location>
</feature>
<keyword evidence="3" id="KW-0548">Nucleotidyltransferase</keyword>